<gene>
    <name evidence="1" type="ORF">JZ751_000439</name>
</gene>
<reference evidence="1" key="1">
    <citation type="thesis" date="2021" institute="BYU ScholarsArchive" country="Provo, UT, USA">
        <title>Applications of and Algorithms for Genome Assembly and Genomic Analyses with an Emphasis on Marine Teleosts.</title>
        <authorList>
            <person name="Pickett B.D."/>
        </authorList>
    </citation>
    <scope>NUCLEOTIDE SEQUENCE</scope>
    <source>
        <strain evidence="1">HI-2016</strain>
    </source>
</reference>
<evidence type="ECO:0000313" key="1">
    <source>
        <dbReference type="EMBL" id="KAG9355601.1"/>
    </source>
</evidence>
<accession>A0A8T2PWA2</accession>
<evidence type="ECO:0000313" key="2">
    <source>
        <dbReference type="Proteomes" id="UP000824540"/>
    </source>
</evidence>
<dbReference type="AlphaFoldDB" id="A0A8T2PWA2"/>
<organism evidence="1 2">
    <name type="scientific">Albula glossodonta</name>
    <name type="common">roundjaw bonefish</name>
    <dbReference type="NCBI Taxonomy" id="121402"/>
    <lineage>
        <taxon>Eukaryota</taxon>
        <taxon>Metazoa</taxon>
        <taxon>Chordata</taxon>
        <taxon>Craniata</taxon>
        <taxon>Vertebrata</taxon>
        <taxon>Euteleostomi</taxon>
        <taxon>Actinopterygii</taxon>
        <taxon>Neopterygii</taxon>
        <taxon>Teleostei</taxon>
        <taxon>Albuliformes</taxon>
        <taxon>Albulidae</taxon>
        <taxon>Albula</taxon>
    </lineage>
</organism>
<proteinExistence type="predicted"/>
<name>A0A8T2PWA2_9TELE</name>
<dbReference type="Proteomes" id="UP000824540">
    <property type="component" value="Unassembled WGS sequence"/>
</dbReference>
<comment type="caution">
    <text evidence="1">The sequence shown here is derived from an EMBL/GenBank/DDBJ whole genome shotgun (WGS) entry which is preliminary data.</text>
</comment>
<keyword evidence="2" id="KW-1185">Reference proteome</keyword>
<protein>
    <submittedName>
        <fullName evidence="1">Uncharacterized protein</fullName>
    </submittedName>
</protein>
<dbReference type="EMBL" id="JAFBMS010000001">
    <property type="protein sequence ID" value="KAG9355601.1"/>
    <property type="molecule type" value="Genomic_DNA"/>
</dbReference>
<sequence length="59" mass="6461">MRQVASWLNLYFRANRRGEEVGGAALTGRLPVYKNSDTGLSSFSFCYLARGSSCGRVIA</sequence>